<dbReference type="AlphaFoldDB" id="A0A2P2N8P1"/>
<evidence type="ECO:0000313" key="1">
    <source>
        <dbReference type="EMBL" id="MBX38813.1"/>
    </source>
</evidence>
<dbReference type="EMBL" id="GGEC01058329">
    <property type="protein sequence ID" value="MBX38813.1"/>
    <property type="molecule type" value="Transcribed_RNA"/>
</dbReference>
<accession>A0A2P2N8P1</accession>
<proteinExistence type="predicted"/>
<protein>
    <submittedName>
        <fullName evidence="1">Uncharacterized protein</fullName>
    </submittedName>
</protein>
<name>A0A2P2N8P1_RHIMU</name>
<sequence length="24" mass="2804">MVGYHKPISNVPLRYLRILFTANT</sequence>
<organism evidence="1">
    <name type="scientific">Rhizophora mucronata</name>
    <name type="common">Asiatic mangrove</name>
    <dbReference type="NCBI Taxonomy" id="61149"/>
    <lineage>
        <taxon>Eukaryota</taxon>
        <taxon>Viridiplantae</taxon>
        <taxon>Streptophyta</taxon>
        <taxon>Embryophyta</taxon>
        <taxon>Tracheophyta</taxon>
        <taxon>Spermatophyta</taxon>
        <taxon>Magnoliopsida</taxon>
        <taxon>eudicotyledons</taxon>
        <taxon>Gunneridae</taxon>
        <taxon>Pentapetalae</taxon>
        <taxon>rosids</taxon>
        <taxon>fabids</taxon>
        <taxon>Malpighiales</taxon>
        <taxon>Rhizophoraceae</taxon>
        <taxon>Rhizophora</taxon>
    </lineage>
</organism>
<reference evidence="1" key="1">
    <citation type="submission" date="2018-02" db="EMBL/GenBank/DDBJ databases">
        <title>Rhizophora mucronata_Transcriptome.</title>
        <authorList>
            <person name="Meera S.P."/>
            <person name="Sreeshan A."/>
            <person name="Augustine A."/>
        </authorList>
    </citation>
    <scope>NUCLEOTIDE SEQUENCE</scope>
    <source>
        <tissue evidence="1">Leaf</tissue>
    </source>
</reference>